<organism evidence="14 15">
    <name type="scientific">Solibacillus faecavium</name>
    <dbReference type="NCBI Taxonomy" id="2762221"/>
    <lineage>
        <taxon>Bacteria</taxon>
        <taxon>Bacillati</taxon>
        <taxon>Bacillota</taxon>
        <taxon>Bacilli</taxon>
        <taxon>Bacillales</taxon>
        <taxon>Caryophanaceae</taxon>
        <taxon>Solibacillus</taxon>
    </lineage>
</organism>
<reference evidence="14 15" key="1">
    <citation type="submission" date="2020-08" db="EMBL/GenBank/DDBJ databases">
        <title>A Genomic Blueprint of the Chicken Gut Microbiome.</title>
        <authorList>
            <person name="Gilroy R."/>
            <person name="Ravi A."/>
            <person name="Getino M."/>
            <person name="Pursley I."/>
            <person name="Horton D.L."/>
            <person name="Alikhan N.-F."/>
            <person name="Baker D."/>
            <person name="Gharbi K."/>
            <person name="Hall N."/>
            <person name="Watson M."/>
            <person name="Adriaenssens E.M."/>
            <person name="Foster-Nyarko E."/>
            <person name="Jarju S."/>
            <person name="Secka A."/>
            <person name="Antonio M."/>
            <person name="Oren A."/>
            <person name="Chaudhuri R."/>
            <person name="La Ragione R.M."/>
            <person name="Hildebrand F."/>
            <person name="Pallen M.J."/>
        </authorList>
    </citation>
    <scope>NUCLEOTIDE SEQUENCE [LARGE SCALE GENOMIC DNA]</scope>
    <source>
        <strain evidence="14 15">A46</strain>
    </source>
</reference>
<keyword evidence="10 13" id="KW-0234">DNA repair</keyword>
<comment type="cofactor">
    <cofactor evidence="13">
        <name>Mg(2+)</name>
        <dbReference type="ChEBI" id="CHEBI:18420"/>
    </cofactor>
    <text evidence="13">Binds 1 Mg(2+) ion per subunit.</text>
</comment>
<comment type="subcellular location">
    <subcellularLocation>
        <location evidence="1 13">Cytoplasm</location>
    </subcellularLocation>
</comment>
<comment type="catalytic activity">
    <reaction evidence="13">
        <text>Endonucleolytic cleavage at a junction such as a reciprocal single-stranded crossover between two homologous DNA duplexes (Holliday junction).</text>
        <dbReference type="EC" id="3.1.21.10"/>
    </reaction>
</comment>
<dbReference type="RefSeq" id="WP_191700179.1">
    <property type="nucleotide sequence ID" value="NZ_JACSPZ010000004.1"/>
</dbReference>
<proteinExistence type="inferred from homology"/>
<sequence>MIQKNKSYANRGAFLERIIDMANNKYRNAGVADIRKVPTPVKILKQTGNKITGHTEKPTWVDYSGIYNGRAIIFDAKQTSLTNFPLENLSEHQFRLLESWANKGAVAFLVVYFSKYDKYFMLPFEKLKWAWERAENGGRKSIAYKEFETMAHEVKSKDGYALHYLEAV</sequence>
<feature type="binding site" evidence="13">
    <location>
        <position position="93"/>
    </location>
    <ligand>
        <name>Mg(2+)</name>
        <dbReference type="ChEBI" id="CHEBI:18420"/>
    </ligand>
</feature>
<dbReference type="EC" id="3.1.21.10" evidence="13"/>
<protein>
    <recommendedName>
        <fullName evidence="12 13">Holliday junction resolvase RecU</fullName>
        <ecNumber evidence="13">3.1.21.10</ecNumber>
    </recommendedName>
    <alternativeName>
        <fullName evidence="13">Recombination protein U homolog</fullName>
    </alternativeName>
</protein>
<comment type="similarity">
    <text evidence="11 13">Belongs to the RecU family.</text>
</comment>
<keyword evidence="3 13" id="KW-0540">Nuclease</keyword>
<keyword evidence="7 13" id="KW-0378">Hydrolase</keyword>
<keyword evidence="4 13" id="KW-0479">Metal-binding</keyword>
<name>A0ABR8XYV7_9BACL</name>
<keyword evidence="2 13" id="KW-0963">Cytoplasm</keyword>
<gene>
    <name evidence="13" type="primary">recU</name>
    <name evidence="14" type="ORF">H9635_10160</name>
</gene>
<feature type="site" description="Transition state stabilizer" evidence="13">
    <location>
        <position position="77"/>
    </location>
</feature>
<evidence type="ECO:0000256" key="4">
    <source>
        <dbReference type="ARBA" id="ARBA00022723"/>
    </source>
</evidence>
<dbReference type="PIRSF" id="PIRSF037785">
    <property type="entry name" value="RecU"/>
    <property type="match status" value="1"/>
</dbReference>
<dbReference type="Pfam" id="PF03838">
    <property type="entry name" value="RecU"/>
    <property type="match status" value="1"/>
</dbReference>
<keyword evidence="6 13" id="KW-0227">DNA damage</keyword>
<evidence type="ECO:0000256" key="7">
    <source>
        <dbReference type="ARBA" id="ARBA00022801"/>
    </source>
</evidence>
<evidence type="ECO:0000256" key="9">
    <source>
        <dbReference type="ARBA" id="ARBA00023172"/>
    </source>
</evidence>
<accession>A0ABR8XYV7</accession>
<feature type="binding site" evidence="13">
    <location>
        <position position="62"/>
    </location>
    <ligand>
        <name>Mg(2+)</name>
        <dbReference type="ChEBI" id="CHEBI:18420"/>
    </ligand>
</feature>
<dbReference type="EMBL" id="JACSPZ010000004">
    <property type="protein sequence ID" value="MBD8037109.1"/>
    <property type="molecule type" value="Genomic_DNA"/>
</dbReference>
<evidence type="ECO:0000256" key="6">
    <source>
        <dbReference type="ARBA" id="ARBA00022763"/>
    </source>
</evidence>
<evidence type="ECO:0000256" key="13">
    <source>
        <dbReference type="HAMAP-Rule" id="MF_00130"/>
    </source>
</evidence>
<evidence type="ECO:0000256" key="2">
    <source>
        <dbReference type="ARBA" id="ARBA00022490"/>
    </source>
</evidence>
<evidence type="ECO:0000256" key="3">
    <source>
        <dbReference type="ARBA" id="ARBA00022722"/>
    </source>
</evidence>
<dbReference type="CDD" id="cd22354">
    <property type="entry name" value="RecU-like"/>
    <property type="match status" value="1"/>
</dbReference>
<dbReference type="Proteomes" id="UP000619101">
    <property type="component" value="Unassembled WGS sequence"/>
</dbReference>
<evidence type="ECO:0000256" key="1">
    <source>
        <dbReference type="ARBA" id="ARBA00004496"/>
    </source>
</evidence>
<comment type="caution">
    <text evidence="13">Lacks conserved residue(s) required for the propagation of feature annotation.</text>
</comment>
<comment type="function">
    <text evidence="13">Endonuclease that resolves Holliday junction intermediates in genetic recombination. Cleaves mobile four-strand junctions by introducing symmetrical nicks in paired strands. Promotes annealing of linear ssDNA with homologous dsDNA. Required for DNA repair, homologous recombination and chromosome segregation.</text>
</comment>
<comment type="caution">
    <text evidence="14">The sequence shown here is derived from an EMBL/GenBank/DDBJ whole genome shotgun (WGS) entry which is preliminary data.</text>
</comment>
<keyword evidence="5 13" id="KW-0255">Endonuclease</keyword>
<keyword evidence="8 13" id="KW-0460">Magnesium</keyword>
<evidence type="ECO:0000256" key="10">
    <source>
        <dbReference type="ARBA" id="ARBA00023204"/>
    </source>
</evidence>
<evidence type="ECO:0000256" key="8">
    <source>
        <dbReference type="ARBA" id="ARBA00022842"/>
    </source>
</evidence>
<evidence type="ECO:0000313" key="14">
    <source>
        <dbReference type="EMBL" id="MBD8037109.1"/>
    </source>
</evidence>
<dbReference type="InterPro" id="IPR004612">
    <property type="entry name" value="Resolv_RecU"/>
</dbReference>
<evidence type="ECO:0000313" key="15">
    <source>
        <dbReference type="Proteomes" id="UP000619101"/>
    </source>
</evidence>
<feature type="binding site" evidence="13">
    <location>
        <position position="75"/>
    </location>
    <ligand>
        <name>Mg(2+)</name>
        <dbReference type="ChEBI" id="CHEBI:18420"/>
    </ligand>
</feature>
<evidence type="ECO:0000256" key="11">
    <source>
        <dbReference type="ARBA" id="ARBA00023447"/>
    </source>
</evidence>
<dbReference type="InterPro" id="IPR011856">
    <property type="entry name" value="tRNA_endonuc-like_dom_sf"/>
</dbReference>
<dbReference type="InterPro" id="IPR011335">
    <property type="entry name" value="Restrct_endonuc-II-like"/>
</dbReference>
<keyword evidence="15" id="KW-1185">Reference proteome</keyword>
<evidence type="ECO:0000256" key="5">
    <source>
        <dbReference type="ARBA" id="ARBA00022759"/>
    </source>
</evidence>
<evidence type="ECO:0000256" key="12">
    <source>
        <dbReference type="ARBA" id="ARBA00029523"/>
    </source>
</evidence>
<dbReference type="Gene3D" id="3.40.1350.10">
    <property type="match status" value="1"/>
</dbReference>
<dbReference type="SUPFAM" id="SSF52980">
    <property type="entry name" value="Restriction endonuclease-like"/>
    <property type="match status" value="1"/>
</dbReference>
<dbReference type="HAMAP" id="MF_00130">
    <property type="entry name" value="RecU"/>
    <property type="match status" value="1"/>
</dbReference>
<keyword evidence="9 13" id="KW-0233">DNA recombination</keyword>